<protein>
    <submittedName>
        <fullName evidence="3">Uncharacterized protein</fullName>
    </submittedName>
</protein>
<proteinExistence type="predicted"/>
<feature type="region of interest" description="Disordered" evidence="1">
    <location>
        <begin position="1"/>
        <end position="59"/>
    </location>
</feature>
<feature type="transmembrane region" description="Helical" evidence="2">
    <location>
        <begin position="139"/>
        <end position="162"/>
    </location>
</feature>
<feature type="compositionally biased region" description="Basic and acidic residues" evidence="1">
    <location>
        <begin position="47"/>
        <end position="59"/>
    </location>
</feature>
<organism evidence="3 4">
    <name type="scientific">Apiospora rasikravindrae</name>
    <dbReference type="NCBI Taxonomy" id="990691"/>
    <lineage>
        <taxon>Eukaryota</taxon>
        <taxon>Fungi</taxon>
        <taxon>Dikarya</taxon>
        <taxon>Ascomycota</taxon>
        <taxon>Pezizomycotina</taxon>
        <taxon>Sordariomycetes</taxon>
        <taxon>Xylariomycetidae</taxon>
        <taxon>Amphisphaeriales</taxon>
        <taxon>Apiosporaceae</taxon>
        <taxon>Apiospora</taxon>
    </lineage>
</organism>
<keyword evidence="2" id="KW-0812">Transmembrane</keyword>
<evidence type="ECO:0000313" key="4">
    <source>
        <dbReference type="Proteomes" id="UP001444661"/>
    </source>
</evidence>
<dbReference type="Proteomes" id="UP001444661">
    <property type="component" value="Unassembled WGS sequence"/>
</dbReference>
<accession>A0ABR1RXN9</accession>
<evidence type="ECO:0000256" key="2">
    <source>
        <dbReference type="SAM" id="Phobius"/>
    </source>
</evidence>
<evidence type="ECO:0000313" key="3">
    <source>
        <dbReference type="EMBL" id="KAK8022674.1"/>
    </source>
</evidence>
<keyword evidence="2" id="KW-1133">Transmembrane helix</keyword>
<reference evidence="3 4" key="1">
    <citation type="submission" date="2023-01" db="EMBL/GenBank/DDBJ databases">
        <title>Analysis of 21 Apiospora genomes using comparative genomics revels a genus with tremendous synthesis potential of carbohydrate active enzymes and secondary metabolites.</title>
        <authorList>
            <person name="Sorensen T."/>
        </authorList>
    </citation>
    <scope>NUCLEOTIDE SEQUENCE [LARGE SCALE GENOMIC DNA]</scope>
    <source>
        <strain evidence="3 4">CBS 33761</strain>
    </source>
</reference>
<keyword evidence="2" id="KW-0472">Membrane</keyword>
<keyword evidence="4" id="KW-1185">Reference proteome</keyword>
<gene>
    <name evidence="3" type="ORF">PG993_013441</name>
</gene>
<dbReference type="EMBL" id="JAQQWK010000012">
    <property type="protein sequence ID" value="KAK8022674.1"/>
    <property type="molecule type" value="Genomic_DNA"/>
</dbReference>
<feature type="transmembrane region" description="Helical" evidence="2">
    <location>
        <begin position="168"/>
        <end position="189"/>
    </location>
</feature>
<evidence type="ECO:0000256" key="1">
    <source>
        <dbReference type="SAM" id="MobiDB-lite"/>
    </source>
</evidence>
<feature type="transmembrane region" description="Helical" evidence="2">
    <location>
        <begin position="210"/>
        <end position="228"/>
    </location>
</feature>
<name>A0ABR1RXN9_9PEZI</name>
<sequence>MNGMSHFRPTTTWQCPRRGPFAPQASSTPDPNSLGPLPPAPRMGPSDLREQRRNAEHRREINKCRNDRRLWSNSQRFYLRAKPPKRPWDAWLPHREQVEAHHRAISDGWDHWNDYLFLSWEYHLAKAYERMKLPQCVRFFLSDILLLQVYAGLACLAVIWIMRCLPVALWWTCFIAINGAVWVVMLLHAAWYRARGLWREWRRNEEARRLLGSLFRGFLVCCIVVWTIRGGVMILAYGVQGAWGCLSAQLQWLQHG</sequence>
<comment type="caution">
    <text evidence="3">The sequence shown here is derived from an EMBL/GenBank/DDBJ whole genome shotgun (WGS) entry which is preliminary data.</text>
</comment>